<evidence type="ECO:0000256" key="1">
    <source>
        <dbReference type="SAM" id="MobiDB-lite"/>
    </source>
</evidence>
<evidence type="ECO:0000256" key="2">
    <source>
        <dbReference type="SAM" id="Phobius"/>
    </source>
</evidence>
<reference evidence="3 4" key="1">
    <citation type="submission" date="2015-10" db="EMBL/GenBank/DDBJ databases">
        <title>Genome analyses suggest a sexual origin of heterokaryosis in a supposedly ancient asexual fungus.</title>
        <authorList>
            <person name="Ropars J."/>
            <person name="Sedzielewska K."/>
            <person name="Noel J."/>
            <person name="Charron P."/>
            <person name="Farinelli L."/>
            <person name="Marton T."/>
            <person name="Kruger M."/>
            <person name="Pelin A."/>
            <person name="Brachmann A."/>
            <person name="Corradi N."/>
        </authorList>
    </citation>
    <scope>NUCLEOTIDE SEQUENCE [LARGE SCALE GENOMIC DNA]</scope>
    <source>
        <strain evidence="3 4">A4</strain>
    </source>
</reference>
<proteinExistence type="predicted"/>
<dbReference type="VEuPathDB" id="FungiDB:RhiirA1_497507"/>
<gene>
    <name evidence="3" type="ORF">RhiirA4_509885</name>
</gene>
<accession>A0A2I1HEW8</accession>
<feature type="transmembrane region" description="Helical" evidence="2">
    <location>
        <begin position="337"/>
        <end position="354"/>
    </location>
</feature>
<name>A0A2I1HEW8_9GLOM</name>
<sequence length="489" mass="55925">MGYKTTQKQQVQSTGSKSHLSVEDVYDKEELATKLVVKDHNADVYRVFHSREEFWKFHDNVTEHLRSFSEVVYGDLPQFPRIHVEFGSLNRIPGTKIVSLLKQTIDGMLEVFRKRYSGIMNVPNLPNDFVVMDEYGQNRHGYWTNDFHIQATSFAFADYKEAKEFTLRVRSSLPVEVGRFISLQYNDPIQLVPILGSTCPKESLHKKISRFSQFLGTNVIIHKNELFVKKFLELDCIVHPSSIADSNTKNSCVPCTQSVRSISPNVHGTTDIIGHHDAISYRGNDLAIQQRASSFVEQELPDENFYGDKQTDIIHSGEATITVLSAKKSLPLIVNEYAVAMSCLVLLFFIAIKIKQNNTREMLSGTHVTKSQTSQKRKNDMLKGQRHQRQHNGSAKTGKKLGQRNSNCWKRWKFHNNPYIRSRNGFRKNDVTNWVRMLVSATALVRSVICMQSTSRLCLVFTESRTYEPVPHIVLAITSSCQSYQFKPP</sequence>
<evidence type="ECO:0000313" key="3">
    <source>
        <dbReference type="EMBL" id="PKY57409.1"/>
    </source>
</evidence>
<organism evidence="3 4">
    <name type="scientific">Rhizophagus irregularis</name>
    <dbReference type="NCBI Taxonomy" id="588596"/>
    <lineage>
        <taxon>Eukaryota</taxon>
        <taxon>Fungi</taxon>
        <taxon>Fungi incertae sedis</taxon>
        <taxon>Mucoromycota</taxon>
        <taxon>Glomeromycotina</taxon>
        <taxon>Glomeromycetes</taxon>
        <taxon>Glomerales</taxon>
        <taxon>Glomeraceae</taxon>
        <taxon>Rhizophagus</taxon>
    </lineage>
</organism>
<dbReference type="AlphaFoldDB" id="A0A2I1HEW8"/>
<comment type="caution">
    <text evidence="3">The sequence shown here is derived from an EMBL/GenBank/DDBJ whole genome shotgun (WGS) entry which is preliminary data.</text>
</comment>
<dbReference type="OrthoDB" id="2315586at2759"/>
<dbReference type="VEuPathDB" id="FungiDB:FUN_022748"/>
<keyword evidence="2" id="KW-0472">Membrane</keyword>
<keyword evidence="2" id="KW-1133">Transmembrane helix</keyword>
<feature type="compositionally biased region" description="Polar residues" evidence="1">
    <location>
        <begin position="364"/>
        <end position="374"/>
    </location>
</feature>
<dbReference type="Proteomes" id="UP000234323">
    <property type="component" value="Unassembled WGS sequence"/>
</dbReference>
<evidence type="ECO:0000313" key="4">
    <source>
        <dbReference type="Proteomes" id="UP000234323"/>
    </source>
</evidence>
<keyword evidence="4" id="KW-1185">Reference proteome</keyword>
<feature type="region of interest" description="Disordered" evidence="1">
    <location>
        <begin position="364"/>
        <end position="402"/>
    </location>
</feature>
<dbReference type="EMBL" id="LLXI01002545">
    <property type="protein sequence ID" value="PKY57409.1"/>
    <property type="molecule type" value="Genomic_DNA"/>
</dbReference>
<protein>
    <submittedName>
        <fullName evidence="3">Uncharacterized protein</fullName>
    </submittedName>
</protein>
<dbReference type="VEuPathDB" id="FungiDB:RhiirFUN_026741"/>
<dbReference type="VEuPathDB" id="FungiDB:FUN_014364"/>
<keyword evidence="2" id="KW-0812">Transmembrane</keyword>